<dbReference type="AlphaFoldDB" id="A0A1W5BCQ9"/>
<keyword evidence="8" id="KW-1185">Reference proteome</keyword>
<dbReference type="GO" id="GO:0005634">
    <property type="term" value="C:nucleus"/>
    <property type="evidence" value="ECO:0007669"/>
    <property type="project" value="UniProtKB-SubCell"/>
</dbReference>
<keyword evidence="6" id="KW-0137">Centromere</keyword>
<dbReference type="InterPro" id="IPR027417">
    <property type="entry name" value="P-loop_NTPase"/>
</dbReference>
<evidence type="ECO:0000256" key="5">
    <source>
        <dbReference type="ARBA" id="ARBA00023242"/>
    </source>
</evidence>
<organism evidence="7 8">
    <name type="scientific">Ciona intestinalis</name>
    <name type="common">Transparent sea squirt</name>
    <name type="synonym">Ascidia intestinalis</name>
    <dbReference type="NCBI Taxonomy" id="7719"/>
    <lineage>
        <taxon>Eukaryota</taxon>
        <taxon>Metazoa</taxon>
        <taxon>Chordata</taxon>
        <taxon>Tunicata</taxon>
        <taxon>Ascidiacea</taxon>
        <taxon>Phlebobranchia</taxon>
        <taxon>Cionidae</taxon>
        <taxon>Ciona</taxon>
    </lineage>
</organism>
<evidence type="ECO:0000256" key="6">
    <source>
        <dbReference type="ARBA" id="ARBA00023328"/>
    </source>
</evidence>
<gene>
    <name evidence="7" type="primary">LOC100179605</name>
</gene>
<dbReference type="Ensembl" id="ENSCINT00000028257.2">
    <property type="protein sequence ID" value="ENSCINP00000028011.2"/>
    <property type="gene ID" value="ENSCING00000016032.2"/>
</dbReference>
<evidence type="ECO:0000313" key="7">
    <source>
        <dbReference type="Ensembl" id="ENSCINP00000028011.2"/>
    </source>
</evidence>
<reference evidence="8" key="1">
    <citation type="journal article" date="2002" name="Science">
        <title>The draft genome of Ciona intestinalis: insights into chordate and vertebrate origins.</title>
        <authorList>
            <person name="Dehal P."/>
            <person name="Satou Y."/>
            <person name="Campbell R.K."/>
            <person name="Chapman J."/>
            <person name="Degnan B."/>
            <person name="De Tomaso A."/>
            <person name="Davidson B."/>
            <person name="Di Gregorio A."/>
            <person name="Gelpke M."/>
            <person name="Goodstein D.M."/>
            <person name="Harafuji N."/>
            <person name="Hastings K.E."/>
            <person name="Ho I."/>
            <person name="Hotta K."/>
            <person name="Huang W."/>
            <person name="Kawashima T."/>
            <person name="Lemaire P."/>
            <person name="Martinez D."/>
            <person name="Meinertzhagen I.A."/>
            <person name="Necula S."/>
            <person name="Nonaka M."/>
            <person name="Putnam N."/>
            <person name="Rash S."/>
            <person name="Saiga H."/>
            <person name="Satake M."/>
            <person name="Terry A."/>
            <person name="Yamada L."/>
            <person name="Wang H.G."/>
            <person name="Awazu S."/>
            <person name="Azumi K."/>
            <person name="Boore J."/>
            <person name="Branno M."/>
            <person name="Chin-Bow S."/>
            <person name="DeSantis R."/>
            <person name="Doyle S."/>
            <person name="Francino P."/>
            <person name="Keys D.N."/>
            <person name="Haga S."/>
            <person name="Hayashi H."/>
            <person name="Hino K."/>
            <person name="Imai K.S."/>
            <person name="Inaba K."/>
            <person name="Kano S."/>
            <person name="Kobayashi K."/>
            <person name="Kobayashi M."/>
            <person name="Lee B.I."/>
            <person name="Makabe K.W."/>
            <person name="Manohar C."/>
            <person name="Matassi G."/>
            <person name="Medina M."/>
            <person name="Mochizuki Y."/>
            <person name="Mount S."/>
            <person name="Morishita T."/>
            <person name="Miura S."/>
            <person name="Nakayama A."/>
            <person name="Nishizaka S."/>
            <person name="Nomoto H."/>
            <person name="Ohta F."/>
            <person name="Oishi K."/>
            <person name="Rigoutsos I."/>
            <person name="Sano M."/>
            <person name="Sasaki A."/>
            <person name="Sasakura Y."/>
            <person name="Shoguchi E."/>
            <person name="Shin-i T."/>
            <person name="Spagnuolo A."/>
            <person name="Stainier D."/>
            <person name="Suzuki M.M."/>
            <person name="Tassy O."/>
            <person name="Takatori N."/>
            <person name="Tokuoka M."/>
            <person name="Yagi K."/>
            <person name="Yoshizaki F."/>
            <person name="Wada S."/>
            <person name="Zhang C."/>
            <person name="Hyatt P.D."/>
            <person name="Larimer F."/>
            <person name="Detter C."/>
            <person name="Doggett N."/>
            <person name="Glavina T."/>
            <person name="Hawkins T."/>
            <person name="Richardson P."/>
            <person name="Lucas S."/>
            <person name="Kohara Y."/>
            <person name="Levine M."/>
            <person name="Satoh N."/>
            <person name="Rokhsar D.S."/>
        </authorList>
    </citation>
    <scope>NUCLEOTIDE SEQUENCE [LARGE SCALE GENOMIC DNA]</scope>
</reference>
<name>A0A1W5BCQ9_CIOIN</name>
<dbReference type="RefSeq" id="XP_026690952.1">
    <property type="nucleotide sequence ID" value="XM_026835151.1"/>
</dbReference>
<dbReference type="STRING" id="7719.ENSCINP00000028011"/>
<dbReference type="GO" id="GO:0000775">
    <property type="term" value="C:chromosome, centromeric region"/>
    <property type="evidence" value="ECO:0007669"/>
    <property type="project" value="UniProtKB-SubCell"/>
</dbReference>
<dbReference type="EMBL" id="EAAA01002324">
    <property type="status" value="NOT_ANNOTATED_CDS"/>
    <property type="molecule type" value="Genomic_DNA"/>
</dbReference>
<accession>F6WSN8</accession>
<evidence type="ECO:0000256" key="1">
    <source>
        <dbReference type="ARBA" id="ARBA00004123"/>
    </source>
</evidence>
<reference evidence="7" key="2">
    <citation type="journal article" date="2008" name="Genome Biol.">
        <title>Improved genome assembly and evidence-based global gene model set for the chordate Ciona intestinalis: new insight into intron and operon populations.</title>
        <authorList>
            <person name="Satou Y."/>
            <person name="Mineta K."/>
            <person name="Ogasawara M."/>
            <person name="Sasakura Y."/>
            <person name="Shoguchi E."/>
            <person name="Ueno K."/>
            <person name="Yamada L."/>
            <person name="Matsumoto J."/>
            <person name="Wasserscheid J."/>
            <person name="Dewar K."/>
            <person name="Wiley G.B."/>
            <person name="Macmil S.L."/>
            <person name="Roe B.A."/>
            <person name="Zeller R.W."/>
            <person name="Hastings K.E."/>
            <person name="Lemaire P."/>
            <person name="Lindquist E."/>
            <person name="Endo T."/>
            <person name="Hotta K."/>
            <person name="Inaba K."/>
        </authorList>
    </citation>
    <scope>NUCLEOTIDE SEQUENCE [LARGE SCALE GENOMIC DNA]</scope>
    <source>
        <strain evidence="7">wild type</strain>
    </source>
</reference>
<dbReference type="PANTHER" id="PTHR34436">
    <property type="entry name" value="CENTROMERE PROTEIN M"/>
    <property type="match status" value="1"/>
</dbReference>
<proteinExistence type="predicted"/>
<evidence type="ECO:0000256" key="4">
    <source>
        <dbReference type="ARBA" id="ARBA00022454"/>
    </source>
</evidence>
<dbReference type="InParanoid" id="A0A1W5BCQ9"/>
<sequence>MPYTKRLISCPDMKEDAASSILLIGDLGLQLQSLASRLLEIADQQNVYLKVHTSNELPITAEERDLSLTVSLIVLLVNLNGKNTMMSCQRSAKFIPLPFYLGRLILVGLNIACEEKWSVGPEEVSDFSSQCDCPVIWGNLSNEESLNSLCQQLLHLLKQLSVELCVTSLCSGSSSMLDTINS</sequence>
<evidence type="ECO:0000256" key="3">
    <source>
        <dbReference type="ARBA" id="ARBA00016382"/>
    </source>
</evidence>
<accession>A0A1W5BCQ9</accession>
<dbReference type="InterPro" id="IPR020987">
    <property type="entry name" value="Centromere_Cenp-M"/>
</dbReference>
<dbReference type="GeneTree" id="ENSGT00390000017504"/>
<dbReference type="Proteomes" id="UP000008144">
    <property type="component" value="Chromosome 7"/>
</dbReference>
<keyword evidence="4" id="KW-0158">Chromosome</keyword>
<reference evidence="7" key="3">
    <citation type="submission" date="2025-08" db="UniProtKB">
        <authorList>
            <consortium name="Ensembl"/>
        </authorList>
    </citation>
    <scope>IDENTIFICATION</scope>
</reference>
<dbReference type="KEGG" id="cin:100179605"/>
<evidence type="ECO:0000256" key="2">
    <source>
        <dbReference type="ARBA" id="ARBA00004584"/>
    </source>
</evidence>
<comment type="subcellular location">
    <subcellularLocation>
        <location evidence="2">Chromosome</location>
        <location evidence="2">Centromere</location>
    </subcellularLocation>
    <subcellularLocation>
        <location evidence="1">Nucleus</location>
    </subcellularLocation>
</comment>
<dbReference type="Pfam" id="PF11111">
    <property type="entry name" value="CENP-M"/>
    <property type="match status" value="1"/>
</dbReference>
<keyword evidence="5" id="KW-0539">Nucleus</keyword>
<evidence type="ECO:0000313" key="8">
    <source>
        <dbReference type="Proteomes" id="UP000008144"/>
    </source>
</evidence>
<dbReference type="Gene3D" id="3.40.50.300">
    <property type="entry name" value="P-loop containing nucleotide triphosphate hydrolases"/>
    <property type="match status" value="1"/>
</dbReference>
<dbReference type="GeneID" id="100179605"/>
<reference evidence="7" key="4">
    <citation type="submission" date="2025-09" db="UniProtKB">
        <authorList>
            <consortium name="Ensembl"/>
        </authorList>
    </citation>
    <scope>IDENTIFICATION</scope>
</reference>
<dbReference type="PANTHER" id="PTHR34436:SF1">
    <property type="entry name" value="CENTROMERE PROTEIN M"/>
    <property type="match status" value="1"/>
</dbReference>
<protein>
    <recommendedName>
        <fullName evidence="3">Centromere protein M</fullName>
    </recommendedName>
</protein>
<dbReference type="OMA" id="ENRESMN"/>